<dbReference type="Gene3D" id="3.40.50.150">
    <property type="entry name" value="Vaccinia Virus protein VP39"/>
    <property type="match status" value="1"/>
</dbReference>
<dbReference type="PANTHER" id="PTHR43591:SF24">
    <property type="entry name" value="2-METHOXY-6-POLYPRENYL-1,4-BENZOQUINOL METHYLASE, MITOCHONDRIAL"/>
    <property type="match status" value="1"/>
</dbReference>
<dbReference type="CDD" id="cd02440">
    <property type="entry name" value="AdoMet_MTases"/>
    <property type="match status" value="1"/>
</dbReference>
<sequence>MLLSSEISTMAASSSPSPGPNPIVETQPSVIATPLQADEEPNEESDSTYSFSAEQASQTSSINSSILNYRRSIRYENGRRYHAFREGTYLVPNDEEEQTRMDLVHHIYTLLLDGKLFLAPIGSPSGRVLDLGTGTGIWAIDFADENPSAEVLGTDLSPIQPDWTPPNCIFEVDDFEAEWLYHTPFDFIHARELQGCISNDDRFFKQALKHLTPGGYFEIQAVAAPFLSDDGTAEKAVNAQLWLDTLCEGAAKFGKPLDNAPSWKAKMEAAGFVDIHEEVRKIPIGKWPKDPKLKEIGRFQAIQAAQAIESYTPQIFSNVLGWSQEEIQVFVAKAKNEIKDPSVHLYFPVHILWGRRANSKAE</sequence>
<feature type="region of interest" description="Disordered" evidence="2">
    <location>
        <begin position="1"/>
        <end position="56"/>
    </location>
</feature>
<organism evidence="3 4">
    <name type="scientific">Fusarium tricinctum</name>
    <dbReference type="NCBI Taxonomy" id="61284"/>
    <lineage>
        <taxon>Eukaryota</taxon>
        <taxon>Fungi</taxon>
        <taxon>Dikarya</taxon>
        <taxon>Ascomycota</taxon>
        <taxon>Pezizomycotina</taxon>
        <taxon>Sordariomycetes</taxon>
        <taxon>Hypocreomycetidae</taxon>
        <taxon>Hypocreales</taxon>
        <taxon>Nectriaceae</taxon>
        <taxon>Fusarium</taxon>
        <taxon>Fusarium tricinctum species complex</taxon>
    </lineage>
</organism>
<feature type="compositionally biased region" description="Low complexity" evidence="2">
    <location>
        <begin position="1"/>
        <end position="16"/>
    </location>
</feature>
<evidence type="ECO:0000313" key="4">
    <source>
        <dbReference type="Proteomes" id="UP000813427"/>
    </source>
</evidence>
<name>A0A8K0WBI3_9HYPO</name>
<feature type="compositionally biased region" description="Polar residues" evidence="2">
    <location>
        <begin position="47"/>
        <end position="56"/>
    </location>
</feature>
<dbReference type="SUPFAM" id="SSF53335">
    <property type="entry name" value="S-adenosyl-L-methionine-dependent methyltransferases"/>
    <property type="match status" value="1"/>
</dbReference>
<dbReference type="Proteomes" id="UP000813427">
    <property type="component" value="Unassembled WGS sequence"/>
</dbReference>
<keyword evidence="3" id="KW-0808">Transferase</keyword>
<evidence type="ECO:0000256" key="1">
    <source>
        <dbReference type="ARBA" id="ARBA00038158"/>
    </source>
</evidence>
<comment type="similarity">
    <text evidence="1">Belongs to the methyltransferase superfamily. LaeA methyltransferase family.</text>
</comment>
<dbReference type="InterPro" id="IPR029063">
    <property type="entry name" value="SAM-dependent_MTases_sf"/>
</dbReference>
<dbReference type="AlphaFoldDB" id="A0A8K0WBI3"/>
<feature type="compositionally biased region" description="Acidic residues" evidence="2">
    <location>
        <begin position="37"/>
        <end position="46"/>
    </location>
</feature>
<dbReference type="PANTHER" id="PTHR43591">
    <property type="entry name" value="METHYLTRANSFERASE"/>
    <property type="match status" value="1"/>
</dbReference>
<protein>
    <submittedName>
        <fullName evidence="3">S-adenosyl-L-methionine-dependent methyltransferase</fullName>
    </submittedName>
</protein>
<accession>A0A8K0WBI3</accession>
<evidence type="ECO:0000313" key="3">
    <source>
        <dbReference type="EMBL" id="KAH7242207.1"/>
    </source>
</evidence>
<evidence type="ECO:0000256" key="2">
    <source>
        <dbReference type="SAM" id="MobiDB-lite"/>
    </source>
</evidence>
<dbReference type="GO" id="GO:0032259">
    <property type="term" value="P:methylation"/>
    <property type="evidence" value="ECO:0007669"/>
    <property type="project" value="UniProtKB-KW"/>
</dbReference>
<keyword evidence="3" id="KW-0489">Methyltransferase</keyword>
<dbReference type="EMBL" id="JAGPXF010000005">
    <property type="protein sequence ID" value="KAH7242207.1"/>
    <property type="molecule type" value="Genomic_DNA"/>
</dbReference>
<proteinExistence type="inferred from homology"/>
<dbReference type="Pfam" id="PF13489">
    <property type="entry name" value="Methyltransf_23"/>
    <property type="match status" value="1"/>
</dbReference>
<dbReference type="OrthoDB" id="2013972at2759"/>
<reference evidence="3" key="1">
    <citation type="journal article" date="2021" name="Nat. Commun.">
        <title>Genetic determinants of endophytism in the Arabidopsis root mycobiome.</title>
        <authorList>
            <person name="Mesny F."/>
            <person name="Miyauchi S."/>
            <person name="Thiergart T."/>
            <person name="Pickel B."/>
            <person name="Atanasova L."/>
            <person name="Karlsson M."/>
            <person name="Huettel B."/>
            <person name="Barry K.W."/>
            <person name="Haridas S."/>
            <person name="Chen C."/>
            <person name="Bauer D."/>
            <person name="Andreopoulos W."/>
            <person name="Pangilinan J."/>
            <person name="LaButti K."/>
            <person name="Riley R."/>
            <person name="Lipzen A."/>
            <person name="Clum A."/>
            <person name="Drula E."/>
            <person name="Henrissat B."/>
            <person name="Kohler A."/>
            <person name="Grigoriev I.V."/>
            <person name="Martin F.M."/>
            <person name="Hacquard S."/>
        </authorList>
    </citation>
    <scope>NUCLEOTIDE SEQUENCE</scope>
    <source>
        <strain evidence="3">MPI-SDFR-AT-0068</strain>
    </source>
</reference>
<gene>
    <name evidence="3" type="ORF">BKA59DRAFT_223642</name>
</gene>
<comment type="caution">
    <text evidence="3">The sequence shown here is derived from an EMBL/GenBank/DDBJ whole genome shotgun (WGS) entry which is preliminary data.</text>
</comment>
<keyword evidence="4" id="KW-1185">Reference proteome</keyword>
<dbReference type="GO" id="GO:0008168">
    <property type="term" value="F:methyltransferase activity"/>
    <property type="evidence" value="ECO:0007669"/>
    <property type="project" value="UniProtKB-KW"/>
</dbReference>